<name>A0A936ZS85_9FLAO</name>
<dbReference type="Proteomes" id="UP000651057">
    <property type="component" value="Unassembled WGS sequence"/>
</dbReference>
<dbReference type="Gene3D" id="3.20.20.70">
    <property type="entry name" value="Aldolase class I"/>
    <property type="match status" value="1"/>
</dbReference>
<sequence length="338" mass="39300">MSYYLYTETAFHHQGELEYARKLIEATKDSGASGIKFQVIFNINNLTSSKHSKYEFLKTLEFSEKEWEELFDYAIDLGLDLIIMPLDLEPFTLIEKYKKNIKFLEIHSVSFNDQQLKEKVKESGVPLILGAGGRTLEEINQQISFFQQQVSVLMHGFQSYPSKIEHVRLEKISTLAKKFPKIAVGYADHSSYDSEFSVLSNDYAYLLGARVFEKHITVDEGIERVDFEAAVSKDKIKKINSRLNFLSTEIFSEIHREFSNLNEQEITYKNREKIAVASKDIKKGEELNKDNVCFKMIDKVSDYTKIHQLEHKIAIKDISFDEVILKKDITRNERKTNY</sequence>
<dbReference type="SMART" id="SM00858">
    <property type="entry name" value="SAF"/>
    <property type="match status" value="1"/>
</dbReference>
<feature type="domain" description="SAF" evidence="1">
    <location>
        <begin position="272"/>
        <end position="330"/>
    </location>
</feature>
<dbReference type="InterPro" id="IPR013785">
    <property type="entry name" value="Aldolase_TIM"/>
</dbReference>
<dbReference type="Pfam" id="PF08666">
    <property type="entry name" value="SAF"/>
    <property type="match status" value="1"/>
</dbReference>
<dbReference type="InterPro" id="IPR013974">
    <property type="entry name" value="SAF"/>
</dbReference>
<gene>
    <name evidence="2" type="ORF">JJQ60_14175</name>
</gene>
<evidence type="ECO:0000313" key="2">
    <source>
        <dbReference type="EMBL" id="MBL0684674.1"/>
    </source>
</evidence>
<reference evidence="2" key="1">
    <citation type="submission" date="2021-01" db="EMBL/GenBank/DDBJ databases">
        <authorList>
            <person name="Zhong Y.L."/>
        </authorList>
    </citation>
    <scope>NUCLEOTIDE SEQUENCE</scope>
    <source>
        <strain evidence="2">KCTC 23302</strain>
    </source>
</reference>
<dbReference type="InterPro" id="IPR051690">
    <property type="entry name" value="PseI-like"/>
</dbReference>
<dbReference type="PANTHER" id="PTHR42966:SF1">
    <property type="entry name" value="SIALIC ACID SYNTHASE"/>
    <property type="match status" value="1"/>
</dbReference>
<dbReference type="EMBL" id="JAERQJ010000005">
    <property type="protein sequence ID" value="MBL0684674.1"/>
    <property type="molecule type" value="Genomic_DNA"/>
</dbReference>
<dbReference type="SUPFAM" id="SSF51569">
    <property type="entry name" value="Aldolase"/>
    <property type="match status" value="1"/>
</dbReference>
<dbReference type="AlphaFoldDB" id="A0A936ZS85"/>
<accession>A0A936ZS85</accession>
<dbReference type="RefSeq" id="WP_201921350.1">
    <property type="nucleotide sequence ID" value="NZ_BAABAX010000031.1"/>
</dbReference>
<comment type="caution">
    <text evidence="2">The sequence shown here is derived from an EMBL/GenBank/DDBJ whole genome shotgun (WGS) entry which is preliminary data.</text>
</comment>
<dbReference type="InterPro" id="IPR013132">
    <property type="entry name" value="PseI/NeuA/B-like_N"/>
</dbReference>
<dbReference type="GO" id="GO:0047444">
    <property type="term" value="F:N-acylneuraminate-9-phosphate synthase activity"/>
    <property type="evidence" value="ECO:0007669"/>
    <property type="project" value="TreeGrafter"/>
</dbReference>
<evidence type="ECO:0000259" key="1">
    <source>
        <dbReference type="SMART" id="SM00858"/>
    </source>
</evidence>
<dbReference type="PANTHER" id="PTHR42966">
    <property type="entry name" value="N-ACETYLNEURAMINATE SYNTHASE"/>
    <property type="match status" value="1"/>
</dbReference>
<proteinExistence type="predicted"/>
<keyword evidence="3" id="KW-1185">Reference proteome</keyword>
<dbReference type="Gene3D" id="3.90.1210.10">
    <property type="entry name" value="Antifreeze-like/N-acetylneuraminic acid synthase C-terminal domain"/>
    <property type="match status" value="1"/>
</dbReference>
<evidence type="ECO:0000313" key="3">
    <source>
        <dbReference type="Proteomes" id="UP000651057"/>
    </source>
</evidence>
<dbReference type="GO" id="GO:0016051">
    <property type="term" value="P:carbohydrate biosynthetic process"/>
    <property type="evidence" value="ECO:0007669"/>
    <property type="project" value="InterPro"/>
</dbReference>
<organism evidence="2 3">
    <name type="scientific">Aquimarina mytili</name>
    <dbReference type="NCBI Taxonomy" id="874423"/>
    <lineage>
        <taxon>Bacteria</taxon>
        <taxon>Pseudomonadati</taxon>
        <taxon>Bacteroidota</taxon>
        <taxon>Flavobacteriia</taxon>
        <taxon>Flavobacteriales</taxon>
        <taxon>Flavobacteriaceae</taxon>
        <taxon>Aquimarina</taxon>
    </lineage>
</organism>
<protein>
    <submittedName>
        <fullName evidence="2">N-acetylneuraminate synthase family protein</fullName>
    </submittedName>
</protein>
<dbReference type="Pfam" id="PF03102">
    <property type="entry name" value="NeuB"/>
    <property type="match status" value="1"/>
</dbReference>